<sequence length="141" mass="16439">MHELLRVESKERFTRKLPAHIARLEEQRMDDDLEAEAWRAAADFHGPALELILREVLSSYQRKPGFDPQTRLYEKAIGVAAFKALRTVIDREHFNPSTTGYLMIRERLRFHLRNELLRHLMQQGHASPIQQDTLIAVDLGI</sequence>
<protein>
    <submittedName>
        <fullName evidence="1">Uncharacterized protein</fullName>
    </submittedName>
</protein>
<reference evidence="1" key="2">
    <citation type="journal article" date="2023" name="mSystems">
        <title>Charting the Lipopeptidome of Nonpathogenic Pseudomonas.</title>
        <authorList>
            <person name="Cesa-Luna C."/>
            <person name="Geudens N."/>
            <person name="Girard L."/>
            <person name="De Roo V."/>
            <person name="Maklad H.R."/>
            <person name="Martins J.C."/>
            <person name="Hofte M."/>
            <person name="De Mot R."/>
        </authorList>
    </citation>
    <scope>NUCLEOTIDE SEQUENCE</scope>
    <source>
        <strain evidence="1">B1M3-32</strain>
    </source>
</reference>
<dbReference type="RefSeq" id="WP_301621194.1">
    <property type="nucleotide sequence ID" value="NZ_JAOSKY010000002.1"/>
</dbReference>
<evidence type="ECO:0000313" key="2">
    <source>
        <dbReference type="Proteomes" id="UP001139955"/>
    </source>
</evidence>
<proteinExistence type="predicted"/>
<accession>A0A9X2XE00</accession>
<dbReference type="Proteomes" id="UP001139955">
    <property type="component" value="Unassembled WGS sequence"/>
</dbReference>
<reference evidence="1" key="1">
    <citation type="submission" date="2022-09" db="EMBL/GenBank/DDBJ databases">
        <authorList>
            <person name="Cesa-Luna C."/>
            <person name="Girard L."/>
            <person name="Lood C."/>
            <person name="Hofte M."/>
            <person name="De Mot R."/>
        </authorList>
    </citation>
    <scope>NUCLEOTIDE SEQUENCE</scope>
    <source>
        <strain evidence="1">B1M3-32</strain>
    </source>
</reference>
<keyword evidence="2" id="KW-1185">Reference proteome</keyword>
<organism evidence="1 2">
    <name type="scientific">Pseudomonas koreensis</name>
    <dbReference type="NCBI Taxonomy" id="198620"/>
    <lineage>
        <taxon>Bacteria</taxon>
        <taxon>Pseudomonadati</taxon>
        <taxon>Pseudomonadota</taxon>
        <taxon>Gammaproteobacteria</taxon>
        <taxon>Pseudomonadales</taxon>
        <taxon>Pseudomonadaceae</taxon>
        <taxon>Pseudomonas</taxon>
    </lineage>
</organism>
<gene>
    <name evidence="1" type="ORF">OC940_05255</name>
</gene>
<dbReference type="EMBL" id="JAOSKY010000002">
    <property type="protein sequence ID" value="MCU7247210.1"/>
    <property type="molecule type" value="Genomic_DNA"/>
</dbReference>
<dbReference type="AlphaFoldDB" id="A0A9X2XE00"/>
<comment type="caution">
    <text evidence="1">The sequence shown here is derived from an EMBL/GenBank/DDBJ whole genome shotgun (WGS) entry which is preliminary data.</text>
</comment>
<name>A0A9X2XE00_9PSED</name>
<evidence type="ECO:0000313" key="1">
    <source>
        <dbReference type="EMBL" id="MCU7247210.1"/>
    </source>
</evidence>